<accession>A0A1Y3TQZ8</accession>
<dbReference type="AlphaFoldDB" id="A0A1Y3TQZ8"/>
<comment type="caution">
    <text evidence="1">The sequence shown here is derived from an EMBL/GenBank/DDBJ whole genome shotgun (WGS) entry which is preliminary data.</text>
</comment>
<protein>
    <submittedName>
        <fullName evidence="1">Uncharacterized protein</fullName>
    </submittedName>
</protein>
<name>A0A1Y3TQZ8_9FIRM</name>
<gene>
    <name evidence="1" type="ORF">B5G26_16310</name>
</gene>
<dbReference type="EMBL" id="NFHM01000061">
    <property type="protein sequence ID" value="OUN38375.1"/>
    <property type="molecule type" value="Genomic_DNA"/>
</dbReference>
<dbReference type="RefSeq" id="WP_087990382.1">
    <property type="nucleotide sequence ID" value="NZ_NFHM01000061.1"/>
</dbReference>
<dbReference type="Proteomes" id="UP000195455">
    <property type="component" value="Unassembled WGS sequence"/>
</dbReference>
<reference evidence="2" key="1">
    <citation type="submission" date="2017-04" db="EMBL/GenBank/DDBJ databases">
        <title>Function of individual gut microbiota members based on whole genome sequencing of pure cultures obtained from chicken caecum.</title>
        <authorList>
            <person name="Medvecky M."/>
            <person name="Cejkova D."/>
            <person name="Polansky O."/>
            <person name="Karasova D."/>
            <person name="Kubasova T."/>
            <person name="Cizek A."/>
            <person name="Rychlik I."/>
        </authorList>
    </citation>
    <scope>NUCLEOTIDE SEQUENCE [LARGE SCALE GENOMIC DNA]</scope>
    <source>
        <strain evidence="2">An75</strain>
    </source>
</reference>
<proteinExistence type="predicted"/>
<sequence length="215" mass="25876">MLFFRKKKKAEQVVTPYEIYIEQKEEYIKYGFSYWSQDDPLEDYLKMAFEILETLLEGYWLFICRVEYDAEKQKKALEYMQCFANIEYIYDAHIIVERVNMFHSHLLASYFHKEKEHDVEHDFRSFTINGFQNHMEMKKTAEEQYDFLLHNQGDIWVGYEGLFEGPTMELEIKNGLFDMEKLLDLSITVCKKYDKEIKVIYGSEQKGQEAFTGDE</sequence>
<evidence type="ECO:0000313" key="2">
    <source>
        <dbReference type="Proteomes" id="UP000195455"/>
    </source>
</evidence>
<organism evidence="1 2">
    <name type="scientific">Anaerotignum lactatifermentans</name>
    <dbReference type="NCBI Taxonomy" id="160404"/>
    <lineage>
        <taxon>Bacteria</taxon>
        <taxon>Bacillati</taxon>
        <taxon>Bacillota</taxon>
        <taxon>Clostridia</taxon>
        <taxon>Lachnospirales</taxon>
        <taxon>Anaerotignaceae</taxon>
        <taxon>Anaerotignum</taxon>
    </lineage>
</organism>
<evidence type="ECO:0000313" key="1">
    <source>
        <dbReference type="EMBL" id="OUN38375.1"/>
    </source>
</evidence>